<sequence>MTLRPQKKALTIGIVGGDRCEPDDVEKSLRRLASKYSGNVRVVQLNDEYTNILLLRK</sequence>
<dbReference type="AlphaFoldDB" id="A0AAD5BUG2"/>
<keyword evidence="2" id="KW-1185">Reference proteome</keyword>
<proteinExistence type="predicted"/>
<name>A0AAD5BUG2_AMBAR</name>
<gene>
    <name evidence="1" type="ORF">M8C21_007747</name>
</gene>
<comment type="caution">
    <text evidence="1">The sequence shown here is derived from an EMBL/GenBank/DDBJ whole genome shotgun (WGS) entry which is preliminary data.</text>
</comment>
<dbReference type="Proteomes" id="UP001206925">
    <property type="component" value="Unassembled WGS sequence"/>
</dbReference>
<organism evidence="1 2">
    <name type="scientific">Ambrosia artemisiifolia</name>
    <name type="common">Common ragweed</name>
    <dbReference type="NCBI Taxonomy" id="4212"/>
    <lineage>
        <taxon>Eukaryota</taxon>
        <taxon>Viridiplantae</taxon>
        <taxon>Streptophyta</taxon>
        <taxon>Embryophyta</taxon>
        <taxon>Tracheophyta</taxon>
        <taxon>Spermatophyta</taxon>
        <taxon>Magnoliopsida</taxon>
        <taxon>eudicotyledons</taxon>
        <taxon>Gunneridae</taxon>
        <taxon>Pentapetalae</taxon>
        <taxon>asterids</taxon>
        <taxon>campanulids</taxon>
        <taxon>Asterales</taxon>
        <taxon>Asteraceae</taxon>
        <taxon>Asteroideae</taxon>
        <taxon>Heliantheae alliance</taxon>
        <taxon>Heliantheae</taxon>
        <taxon>Ambrosia</taxon>
    </lineage>
</organism>
<dbReference type="EMBL" id="JAMZMK010010901">
    <property type="protein sequence ID" value="KAI7729857.1"/>
    <property type="molecule type" value="Genomic_DNA"/>
</dbReference>
<reference evidence="1" key="1">
    <citation type="submission" date="2022-06" db="EMBL/GenBank/DDBJ databases">
        <title>Uncovering the hologenomic basis of an extraordinary plant invasion.</title>
        <authorList>
            <person name="Bieker V.C."/>
            <person name="Martin M.D."/>
            <person name="Gilbert T."/>
            <person name="Hodgins K."/>
            <person name="Battlay P."/>
            <person name="Petersen B."/>
            <person name="Wilson J."/>
        </authorList>
    </citation>
    <scope>NUCLEOTIDE SEQUENCE</scope>
    <source>
        <strain evidence="1">AA19_3_7</strain>
        <tissue evidence="1">Leaf</tissue>
    </source>
</reference>
<evidence type="ECO:0000313" key="1">
    <source>
        <dbReference type="EMBL" id="KAI7729857.1"/>
    </source>
</evidence>
<protein>
    <submittedName>
        <fullName evidence="1">Uncharacterized protein</fullName>
    </submittedName>
</protein>
<evidence type="ECO:0000313" key="2">
    <source>
        <dbReference type="Proteomes" id="UP001206925"/>
    </source>
</evidence>
<accession>A0AAD5BUG2</accession>